<protein>
    <submittedName>
        <fullName evidence="2">Uncharacterized protein</fullName>
    </submittedName>
</protein>
<dbReference type="OrthoDB" id="5707631at2759"/>
<proteinExistence type="predicted"/>
<evidence type="ECO:0000313" key="4">
    <source>
        <dbReference type="Proteomes" id="UP000187283"/>
    </source>
</evidence>
<feature type="signal peptide" evidence="1">
    <location>
        <begin position="1"/>
        <end position="24"/>
    </location>
</feature>
<gene>
    <name evidence="3" type="ORF">AYI70_g3388</name>
    <name evidence="2" type="ORF">AYI70_g8611</name>
</gene>
<comment type="caution">
    <text evidence="2">The sequence shown here is derived from an EMBL/GenBank/DDBJ whole genome shotgun (WGS) entry which is preliminary data.</text>
</comment>
<name>A0A1R1XF66_9FUNG</name>
<evidence type="ECO:0000256" key="1">
    <source>
        <dbReference type="SAM" id="SignalP"/>
    </source>
</evidence>
<organism evidence="2 4">
    <name type="scientific">Smittium culicis</name>
    <dbReference type="NCBI Taxonomy" id="133412"/>
    <lineage>
        <taxon>Eukaryota</taxon>
        <taxon>Fungi</taxon>
        <taxon>Fungi incertae sedis</taxon>
        <taxon>Zoopagomycota</taxon>
        <taxon>Kickxellomycotina</taxon>
        <taxon>Harpellomycetes</taxon>
        <taxon>Harpellales</taxon>
        <taxon>Legeriomycetaceae</taxon>
        <taxon>Smittium</taxon>
    </lineage>
</organism>
<dbReference type="EMBL" id="LSSN01000957">
    <property type="protein sequence ID" value="OMJ21602.1"/>
    <property type="molecule type" value="Genomic_DNA"/>
</dbReference>
<keyword evidence="4" id="KW-1185">Reference proteome</keyword>
<evidence type="ECO:0000313" key="3">
    <source>
        <dbReference type="EMBL" id="OMJ21602.1"/>
    </source>
</evidence>
<dbReference type="AlphaFoldDB" id="A0A1R1XF66"/>
<dbReference type="Proteomes" id="UP000187283">
    <property type="component" value="Unassembled WGS sequence"/>
</dbReference>
<sequence>MDHISLRIHAAIIFTLLKFIVVNVNPTIHSEPSLGLRALEPQCFTGKKGEDEDSDRWLKRYECFRKTYNWSDVEAINYMDLFLEEAEVKSLEGVIKIIEKEQKLEKKVNTRPHYSSDASKLVKEVDPIQRPMLKFDELSLKLLNRDISHVHNSSEYPIKNNC</sequence>
<accession>A0A1R1XF66</accession>
<dbReference type="EMBL" id="LSSN01003562">
    <property type="protein sequence ID" value="OMJ13274.1"/>
    <property type="molecule type" value="Genomic_DNA"/>
</dbReference>
<keyword evidence="1" id="KW-0732">Signal</keyword>
<feature type="chain" id="PRO_5015069023" evidence="1">
    <location>
        <begin position="25"/>
        <end position="162"/>
    </location>
</feature>
<reference evidence="2 4" key="1">
    <citation type="submission" date="2017-01" db="EMBL/GenBank/DDBJ databases">
        <authorList>
            <person name="Mah S.A."/>
            <person name="Swanson W.J."/>
            <person name="Moy G.W."/>
            <person name="Vacquier V.D."/>
        </authorList>
    </citation>
    <scope>NUCLEOTIDE SEQUENCE [LARGE SCALE GENOMIC DNA]</scope>
    <source>
        <strain evidence="2 4">GSMNP</strain>
    </source>
</reference>
<evidence type="ECO:0000313" key="2">
    <source>
        <dbReference type="EMBL" id="OMJ13274.1"/>
    </source>
</evidence>